<protein>
    <submittedName>
        <fullName evidence="3">Uncharacterized protein</fullName>
    </submittedName>
</protein>
<dbReference type="EMBL" id="HBGT01026643">
    <property type="protein sequence ID" value="CAD9437247.1"/>
    <property type="molecule type" value="Transcribed_RNA"/>
</dbReference>
<evidence type="ECO:0000313" key="3">
    <source>
        <dbReference type="EMBL" id="CAD9437247.1"/>
    </source>
</evidence>
<name>A0A7S2CW45_9STRA</name>
<reference evidence="3" key="1">
    <citation type="submission" date="2021-01" db="EMBL/GenBank/DDBJ databases">
        <authorList>
            <person name="Corre E."/>
            <person name="Pelletier E."/>
            <person name="Niang G."/>
            <person name="Scheremetjew M."/>
            <person name="Finn R."/>
            <person name="Kale V."/>
            <person name="Holt S."/>
            <person name="Cochrane G."/>
            <person name="Meng A."/>
            <person name="Brown T."/>
            <person name="Cohen L."/>
        </authorList>
    </citation>
    <scope>NUCLEOTIDE SEQUENCE</scope>
    <source>
        <strain evidence="3">RCC1693</strain>
    </source>
</reference>
<gene>
    <name evidence="3" type="ORF">FPAR1323_LOCUS13834</name>
</gene>
<keyword evidence="2" id="KW-0812">Transmembrane</keyword>
<dbReference type="AlphaFoldDB" id="A0A7S2CW45"/>
<organism evidence="3">
    <name type="scientific">Florenciella parvula</name>
    <dbReference type="NCBI Taxonomy" id="236787"/>
    <lineage>
        <taxon>Eukaryota</taxon>
        <taxon>Sar</taxon>
        <taxon>Stramenopiles</taxon>
        <taxon>Ochrophyta</taxon>
        <taxon>Dictyochophyceae</taxon>
        <taxon>Florenciellales</taxon>
        <taxon>Florenciella</taxon>
    </lineage>
</organism>
<feature type="transmembrane region" description="Helical" evidence="2">
    <location>
        <begin position="214"/>
        <end position="233"/>
    </location>
</feature>
<sequence length="266" mass="28265">MEIPLSSSPPGSILGASWLVVEENDYKPMSVAEGQLLIPASPTRMSLGASGSEVPITVEGSPSTTSLNQSDVAFFGDAAASATAQLSQYEAAGASIRHQASPSSSTTSEEAHVPSEPVTAEAISPATQIEVPSTPPRSTSADTTEPHTVASRPPVVDSPPKIKKDPVAPRVNHQPSNSNSRRNPHATTRSKRATSSAAYLIDSIKGHLVENPEITFFALVSTVMLFGYWRWWLPSSESAKQKRLIYSAPADSSRISTTTARRLMVD</sequence>
<keyword evidence="2" id="KW-0472">Membrane</keyword>
<keyword evidence="2" id="KW-1133">Transmembrane helix</keyword>
<feature type="compositionally biased region" description="Polar residues" evidence="1">
    <location>
        <begin position="125"/>
        <end position="143"/>
    </location>
</feature>
<proteinExistence type="predicted"/>
<evidence type="ECO:0000256" key="2">
    <source>
        <dbReference type="SAM" id="Phobius"/>
    </source>
</evidence>
<evidence type="ECO:0000256" key="1">
    <source>
        <dbReference type="SAM" id="MobiDB-lite"/>
    </source>
</evidence>
<feature type="region of interest" description="Disordered" evidence="1">
    <location>
        <begin position="95"/>
        <end position="195"/>
    </location>
</feature>
<feature type="compositionally biased region" description="Basic residues" evidence="1">
    <location>
        <begin position="182"/>
        <end position="192"/>
    </location>
</feature>
<accession>A0A7S2CW45</accession>